<accession>A0A3M7TA89</accession>
<protein>
    <submittedName>
        <fullName evidence="1">Uncharacterized protein</fullName>
    </submittedName>
</protein>
<dbReference type="Proteomes" id="UP000276133">
    <property type="component" value="Unassembled WGS sequence"/>
</dbReference>
<organism evidence="1 2">
    <name type="scientific">Brachionus plicatilis</name>
    <name type="common">Marine rotifer</name>
    <name type="synonym">Brachionus muelleri</name>
    <dbReference type="NCBI Taxonomy" id="10195"/>
    <lineage>
        <taxon>Eukaryota</taxon>
        <taxon>Metazoa</taxon>
        <taxon>Spiralia</taxon>
        <taxon>Gnathifera</taxon>
        <taxon>Rotifera</taxon>
        <taxon>Eurotatoria</taxon>
        <taxon>Monogononta</taxon>
        <taxon>Pseudotrocha</taxon>
        <taxon>Ploima</taxon>
        <taxon>Brachionidae</taxon>
        <taxon>Brachionus</taxon>
    </lineage>
</organism>
<evidence type="ECO:0000313" key="1">
    <source>
        <dbReference type="EMBL" id="RNA44885.1"/>
    </source>
</evidence>
<proteinExistence type="predicted"/>
<name>A0A3M7TA89_BRAPC</name>
<gene>
    <name evidence="1" type="ORF">BpHYR1_034836</name>
</gene>
<dbReference type="AlphaFoldDB" id="A0A3M7TA89"/>
<keyword evidence="2" id="KW-1185">Reference proteome</keyword>
<sequence>MNPQSSPWFIESMVDRPPFDCTVLTELDVSLGFWVLALPKYPLSRPDDDAESLLQLVLLFVRSFYARVKIGSSRKIVAKEMFAYEFLKLPYRFDFIVYST</sequence>
<reference evidence="1 2" key="1">
    <citation type="journal article" date="2018" name="Sci. Rep.">
        <title>Genomic signatures of local adaptation to the degree of environmental predictability in rotifers.</title>
        <authorList>
            <person name="Franch-Gras L."/>
            <person name="Hahn C."/>
            <person name="Garcia-Roger E.M."/>
            <person name="Carmona M.J."/>
            <person name="Serra M."/>
            <person name="Gomez A."/>
        </authorList>
    </citation>
    <scope>NUCLEOTIDE SEQUENCE [LARGE SCALE GENOMIC DNA]</scope>
    <source>
        <strain evidence="1">HYR1</strain>
    </source>
</reference>
<evidence type="ECO:0000313" key="2">
    <source>
        <dbReference type="Proteomes" id="UP000276133"/>
    </source>
</evidence>
<dbReference type="EMBL" id="REGN01000046">
    <property type="protein sequence ID" value="RNA44885.1"/>
    <property type="molecule type" value="Genomic_DNA"/>
</dbReference>
<comment type="caution">
    <text evidence="1">The sequence shown here is derived from an EMBL/GenBank/DDBJ whole genome shotgun (WGS) entry which is preliminary data.</text>
</comment>